<comment type="caution">
    <text evidence="1">The sequence shown here is derived from an EMBL/GenBank/DDBJ whole genome shotgun (WGS) entry which is preliminary data.</text>
</comment>
<proteinExistence type="predicted"/>
<evidence type="ECO:0000313" key="2">
    <source>
        <dbReference type="Proteomes" id="UP000228947"/>
    </source>
</evidence>
<reference evidence="1 2" key="1">
    <citation type="submission" date="2017-11" db="EMBL/GenBank/DDBJ databases">
        <title>Evolution of Phototrophy in the Chloroflexi Phylum Driven by Horizontal Gene Transfer.</title>
        <authorList>
            <person name="Ward L.M."/>
            <person name="Hemp J."/>
            <person name="Shih P.M."/>
            <person name="Mcglynn S.E."/>
            <person name="Fischer W."/>
        </authorList>
    </citation>
    <scope>NUCLEOTIDE SEQUENCE [LARGE SCALE GENOMIC DNA]</scope>
    <source>
        <strain evidence="1">CP1_1M</strain>
    </source>
</reference>
<feature type="non-terminal residue" evidence="1">
    <location>
        <position position="1"/>
    </location>
</feature>
<organism evidence="1 2">
    <name type="scientific">Candidatus Thermofonsia Clade 1 bacterium</name>
    <dbReference type="NCBI Taxonomy" id="2364210"/>
    <lineage>
        <taxon>Bacteria</taxon>
        <taxon>Bacillati</taxon>
        <taxon>Chloroflexota</taxon>
        <taxon>Candidatus Thermofontia</taxon>
        <taxon>Candidatus Thermofonsia Clade 1</taxon>
    </lineage>
</organism>
<accession>A0A2M8PU59</accession>
<gene>
    <name evidence="1" type="ORF">CUN50_06245</name>
</gene>
<dbReference type="EMBL" id="PGTL01000113">
    <property type="protein sequence ID" value="PJF41088.1"/>
    <property type="molecule type" value="Genomic_DNA"/>
</dbReference>
<evidence type="ECO:0000313" key="1">
    <source>
        <dbReference type="EMBL" id="PJF41088.1"/>
    </source>
</evidence>
<sequence>ATRGTFAIGTLRVLTLPALEEQTRLENVNSFTFRSREVAVVQFFADSQGLVPSADVRVWNGERAQRLVGELPASESCTFVSSTIRAVGETLIIVFGERCSGRPSQWRVVRVNPDG</sequence>
<name>A0A2M8PU59_9CHLR</name>
<feature type="non-terminal residue" evidence="1">
    <location>
        <position position="115"/>
    </location>
</feature>
<protein>
    <submittedName>
        <fullName evidence="1">Uncharacterized protein</fullName>
    </submittedName>
</protein>
<dbReference type="AlphaFoldDB" id="A0A2M8PU59"/>
<dbReference type="Proteomes" id="UP000228947">
    <property type="component" value="Unassembled WGS sequence"/>
</dbReference>